<evidence type="ECO:0000313" key="2">
    <source>
        <dbReference type="Proteomes" id="UP001341840"/>
    </source>
</evidence>
<sequence length="123" mass="13360">MHKKGQVHYYTSITHGHYPRLGRLDEQPTAKPSSLSLSLSLSTLTLSLSATAPPSPAIFSATRPPFPTPLLPLESCSHSLCRCPTFAGQILRHQTVIPDAVTTVEVLERRDPTGLFAVEIVCV</sequence>
<keyword evidence="2" id="KW-1185">Reference proteome</keyword>
<dbReference type="EMBL" id="JASCZI010030221">
    <property type="protein sequence ID" value="MED6118849.1"/>
    <property type="molecule type" value="Genomic_DNA"/>
</dbReference>
<accession>A0ABU6R6B4</accession>
<gene>
    <name evidence="1" type="ORF">PIB30_006344</name>
</gene>
<organism evidence="1 2">
    <name type="scientific">Stylosanthes scabra</name>
    <dbReference type="NCBI Taxonomy" id="79078"/>
    <lineage>
        <taxon>Eukaryota</taxon>
        <taxon>Viridiplantae</taxon>
        <taxon>Streptophyta</taxon>
        <taxon>Embryophyta</taxon>
        <taxon>Tracheophyta</taxon>
        <taxon>Spermatophyta</taxon>
        <taxon>Magnoliopsida</taxon>
        <taxon>eudicotyledons</taxon>
        <taxon>Gunneridae</taxon>
        <taxon>Pentapetalae</taxon>
        <taxon>rosids</taxon>
        <taxon>fabids</taxon>
        <taxon>Fabales</taxon>
        <taxon>Fabaceae</taxon>
        <taxon>Papilionoideae</taxon>
        <taxon>50 kb inversion clade</taxon>
        <taxon>dalbergioids sensu lato</taxon>
        <taxon>Dalbergieae</taxon>
        <taxon>Pterocarpus clade</taxon>
        <taxon>Stylosanthes</taxon>
    </lineage>
</organism>
<comment type="caution">
    <text evidence="1">The sequence shown here is derived from an EMBL/GenBank/DDBJ whole genome shotgun (WGS) entry which is preliminary data.</text>
</comment>
<reference evidence="1 2" key="1">
    <citation type="journal article" date="2023" name="Plants (Basel)">
        <title>Bridging the Gap: Combining Genomics and Transcriptomics Approaches to Understand Stylosanthes scabra, an Orphan Legume from the Brazilian Caatinga.</title>
        <authorList>
            <person name="Ferreira-Neto J.R.C."/>
            <person name="da Silva M.D."/>
            <person name="Binneck E."/>
            <person name="de Melo N.F."/>
            <person name="da Silva R.H."/>
            <person name="de Melo A.L.T.M."/>
            <person name="Pandolfi V."/>
            <person name="Bustamante F.O."/>
            <person name="Brasileiro-Vidal A.C."/>
            <person name="Benko-Iseppon A.M."/>
        </authorList>
    </citation>
    <scope>NUCLEOTIDE SEQUENCE [LARGE SCALE GENOMIC DNA]</scope>
    <source>
        <tissue evidence="1">Leaves</tissue>
    </source>
</reference>
<protein>
    <submittedName>
        <fullName evidence="1">Uncharacterized protein</fullName>
    </submittedName>
</protein>
<evidence type="ECO:0000313" key="1">
    <source>
        <dbReference type="EMBL" id="MED6118849.1"/>
    </source>
</evidence>
<proteinExistence type="predicted"/>
<name>A0ABU6R6B4_9FABA</name>
<dbReference type="Proteomes" id="UP001341840">
    <property type="component" value="Unassembled WGS sequence"/>
</dbReference>